<evidence type="ECO:0000256" key="1">
    <source>
        <dbReference type="ARBA" id="ARBA00001936"/>
    </source>
</evidence>
<feature type="compositionally biased region" description="Basic and acidic residues" evidence="8">
    <location>
        <begin position="446"/>
        <end position="463"/>
    </location>
</feature>
<comment type="cofactor">
    <cofactor evidence="2">
        <name>Mg(2+)</name>
        <dbReference type="ChEBI" id="CHEBI:18420"/>
    </cofactor>
</comment>
<protein>
    <recommendedName>
        <fullName evidence="3">RNA uridylyltransferase</fullName>
        <ecNumber evidence="3">2.7.7.52</ecNumber>
    </recommendedName>
</protein>
<evidence type="ECO:0000256" key="8">
    <source>
        <dbReference type="SAM" id="MobiDB-lite"/>
    </source>
</evidence>
<keyword evidence="6" id="KW-0460">Magnesium</keyword>
<reference evidence="10 11" key="1">
    <citation type="submission" date="2021-02" db="EMBL/GenBank/DDBJ databases">
        <title>Porcisia hertigi Genome sequencing and assembly.</title>
        <authorList>
            <person name="Almutairi H."/>
            <person name="Gatherer D."/>
        </authorList>
    </citation>
    <scope>NUCLEOTIDE SEQUENCE [LARGE SCALE GENOMIC DNA]</scope>
    <source>
        <strain evidence="10 11">C119</strain>
    </source>
</reference>
<evidence type="ECO:0000256" key="5">
    <source>
        <dbReference type="ARBA" id="ARBA00022723"/>
    </source>
</evidence>
<dbReference type="FunFam" id="3.30.460.50:FF:000003">
    <property type="entry name" value="RNA polymerase I"/>
    <property type="match status" value="1"/>
</dbReference>
<comment type="catalytic activity">
    <reaction evidence="7">
        <text>RNA(n) + UTP = RNA(n)-3'-uridine ribonucleotide + diphosphate</text>
        <dbReference type="Rhea" id="RHEA:14785"/>
        <dbReference type="Rhea" id="RHEA-COMP:14527"/>
        <dbReference type="Rhea" id="RHEA-COMP:17348"/>
        <dbReference type="ChEBI" id="CHEBI:33019"/>
        <dbReference type="ChEBI" id="CHEBI:46398"/>
        <dbReference type="ChEBI" id="CHEBI:140395"/>
        <dbReference type="ChEBI" id="CHEBI:173116"/>
        <dbReference type="EC" id="2.7.7.52"/>
    </reaction>
</comment>
<dbReference type="InterPro" id="IPR043519">
    <property type="entry name" value="NT_sf"/>
</dbReference>
<dbReference type="SUPFAM" id="SSF81631">
    <property type="entry name" value="PAP/OAS1 substrate-binding domain"/>
    <property type="match status" value="1"/>
</dbReference>
<dbReference type="EC" id="2.7.7.52" evidence="3"/>
<accession>A0A836L9N8</accession>
<dbReference type="PANTHER" id="PTHR12271">
    <property type="entry name" value="POLY A POLYMERASE CID PAP -RELATED"/>
    <property type="match status" value="1"/>
</dbReference>
<keyword evidence="11" id="KW-1185">Reference proteome</keyword>
<gene>
    <name evidence="10" type="ORF">JKF63_03497</name>
</gene>
<dbReference type="KEGG" id="phet:94289577"/>
<keyword evidence="4" id="KW-0808">Transferase</keyword>
<dbReference type="Gene3D" id="3.30.460.50">
    <property type="match status" value="1"/>
</dbReference>
<dbReference type="GO" id="GO:0046872">
    <property type="term" value="F:metal ion binding"/>
    <property type="evidence" value="ECO:0007669"/>
    <property type="project" value="UniProtKB-KW"/>
</dbReference>
<dbReference type="Gene3D" id="1.10.1410.10">
    <property type="match status" value="1"/>
</dbReference>
<comment type="cofactor">
    <cofactor evidence="1">
        <name>Mn(2+)</name>
        <dbReference type="ChEBI" id="CHEBI:29035"/>
    </cofactor>
</comment>
<evidence type="ECO:0000256" key="6">
    <source>
        <dbReference type="ARBA" id="ARBA00022842"/>
    </source>
</evidence>
<dbReference type="GeneID" id="94289577"/>
<evidence type="ECO:0000313" key="11">
    <source>
        <dbReference type="Proteomes" id="UP000674318"/>
    </source>
</evidence>
<evidence type="ECO:0000256" key="3">
    <source>
        <dbReference type="ARBA" id="ARBA00012472"/>
    </source>
</evidence>
<dbReference type="AlphaFoldDB" id="A0A836L9N8"/>
<feature type="region of interest" description="Disordered" evidence="8">
    <location>
        <begin position="441"/>
        <end position="474"/>
    </location>
</feature>
<dbReference type="Gene3D" id="3.30.70.1970">
    <property type="match status" value="1"/>
</dbReference>
<dbReference type="GO" id="GO:0031123">
    <property type="term" value="P:RNA 3'-end processing"/>
    <property type="evidence" value="ECO:0007669"/>
    <property type="project" value="TreeGrafter"/>
</dbReference>
<name>A0A836L9N8_9TRYP</name>
<evidence type="ECO:0000313" key="10">
    <source>
        <dbReference type="EMBL" id="KAG5500405.1"/>
    </source>
</evidence>
<sequence>MRRFLSPRCLVATRAVHIPWKSKLPPANDPRWHGLGQAVVNVARSCDTGKAAFDECCAAREQLEFIMQSMGYDMSIYIFGGLVTTGLFEVGGDVDFVGILDVEPGFAEAGEILRRSSSALRRLGLRSRAYPKARVPVIKADRVSRSLPGSPFHSLSCDGIFQFSRQVNSAEAEGFRGRVESNYNAKSVEWNSSYQFATVQFATTSSLVYGLTNLKAHNEIEIPLRLPVDARYGPEVYRFPFDFCLSSTGLRSSHLLGEALAQHPYSRHLLLVLKKWGRASGIINSIDGLLASYALTVMVVHFLSLVGAIPKITAAKVNQGPKALNPDPEYHPLEEARPDAMSEVGYLLAAFLEYFGCAFDYHRSVVCTTNMALTKTTMEWDRHNGVVGKPPFFHFAIKDPYGLDNIARNLDLESTAYVRKAHDLAVKTVLDELSDPTFLLSTLTRDPPKPPRAERSLSDRGIHSESIPPDQMEARHALNKLQFQERKRSMEDFGERAVKNKKNHNTASDVTKNVLGWIRNDGIL</sequence>
<dbReference type="OrthoDB" id="407432at2759"/>
<dbReference type="InterPro" id="IPR002058">
    <property type="entry name" value="PAP_assoc"/>
</dbReference>
<feature type="domain" description="PAP-associated" evidence="9">
    <location>
        <begin position="344"/>
        <end position="405"/>
    </location>
</feature>
<comment type="caution">
    <text evidence="10">The sequence shown here is derived from an EMBL/GenBank/DDBJ whole genome shotgun (WGS) entry which is preliminary data.</text>
</comment>
<dbReference type="EMBL" id="JAFJZO010000028">
    <property type="protein sequence ID" value="KAG5500405.1"/>
    <property type="molecule type" value="Genomic_DNA"/>
</dbReference>
<dbReference type="FunFam" id="3.30.70.1970:FF:000002">
    <property type="entry name" value="RNA polymerase I"/>
    <property type="match status" value="1"/>
</dbReference>
<evidence type="ECO:0000259" key="9">
    <source>
        <dbReference type="Pfam" id="PF03828"/>
    </source>
</evidence>
<evidence type="ECO:0000256" key="4">
    <source>
        <dbReference type="ARBA" id="ARBA00022679"/>
    </source>
</evidence>
<keyword evidence="5" id="KW-0479">Metal-binding</keyword>
<dbReference type="Pfam" id="PF03828">
    <property type="entry name" value="PAP_assoc"/>
    <property type="match status" value="1"/>
</dbReference>
<dbReference type="GO" id="GO:0005737">
    <property type="term" value="C:cytoplasm"/>
    <property type="evidence" value="ECO:0007669"/>
    <property type="project" value="UniProtKB-ARBA"/>
</dbReference>
<proteinExistence type="predicted"/>
<dbReference type="GO" id="GO:0050265">
    <property type="term" value="F:RNA uridylyltransferase activity"/>
    <property type="evidence" value="ECO:0007669"/>
    <property type="project" value="UniProtKB-EC"/>
</dbReference>
<dbReference type="Proteomes" id="UP000674318">
    <property type="component" value="Chromosome 28"/>
</dbReference>
<dbReference type="SUPFAM" id="SSF81301">
    <property type="entry name" value="Nucleotidyltransferase"/>
    <property type="match status" value="1"/>
</dbReference>
<evidence type="ECO:0000256" key="2">
    <source>
        <dbReference type="ARBA" id="ARBA00001946"/>
    </source>
</evidence>
<evidence type="ECO:0000256" key="7">
    <source>
        <dbReference type="ARBA" id="ARBA00049105"/>
    </source>
</evidence>
<organism evidence="10 11">
    <name type="scientific">Porcisia hertigi</name>
    <dbReference type="NCBI Taxonomy" id="2761500"/>
    <lineage>
        <taxon>Eukaryota</taxon>
        <taxon>Discoba</taxon>
        <taxon>Euglenozoa</taxon>
        <taxon>Kinetoplastea</taxon>
        <taxon>Metakinetoplastina</taxon>
        <taxon>Trypanosomatida</taxon>
        <taxon>Trypanosomatidae</taxon>
        <taxon>Leishmaniinae</taxon>
        <taxon>Porcisia</taxon>
    </lineage>
</organism>
<dbReference type="RefSeq" id="XP_067755739.1">
    <property type="nucleotide sequence ID" value="XM_067899500.1"/>
</dbReference>
<dbReference type="PANTHER" id="PTHR12271:SF36">
    <property type="entry name" value="PAP-ASSOCIATED DOMAIN-CONTAINING PROTEIN"/>
    <property type="match status" value="1"/>
</dbReference>